<evidence type="ECO:0000313" key="2">
    <source>
        <dbReference type="Proteomes" id="UP001055072"/>
    </source>
</evidence>
<name>A0ACB8U005_9APHY</name>
<comment type="caution">
    <text evidence="1">The sequence shown here is derived from an EMBL/GenBank/DDBJ whole genome shotgun (WGS) entry which is preliminary data.</text>
</comment>
<reference evidence="1" key="1">
    <citation type="journal article" date="2021" name="Environ. Microbiol.">
        <title>Gene family expansions and transcriptome signatures uncover fungal adaptations to wood decay.</title>
        <authorList>
            <person name="Hage H."/>
            <person name="Miyauchi S."/>
            <person name="Viragh M."/>
            <person name="Drula E."/>
            <person name="Min B."/>
            <person name="Chaduli D."/>
            <person name="Navarro D."/>
            <person name="Favel A."/>
            <person name="Norest M."/>
            <person name="Lesage-Meessen L."/>
            <person name="Balint B."/>
            <person name="Merenyi Z."/>
            <person name="de Eugenio L."/>
            <person name="Morin E."/>
            <person name="Martinez A.T."/>
            <person name="Baldrian P."/>
            <person name="Stursova M."/>
            <person name="Martinez M.J."/>
            <person name="Novotny C."/>
            <person name="Magnuson J.K."/>
            <person name="Spatafora J.W."/>
            <person name="Maurice S."/>
            <person name="Pangilinan J."/>
            <person name="Andreopoulos W."/>
            <person name="LaButti K."/>
            <person name="Hundley H."/>
            <person name="Na H."/>
            <person name="Kuo A."/>
            <person name="Barry K."/>
            <person name="Lipzen A."/>
            <person name="Henrissat B."/>
            <person name="Riley R."/>
            <person name="Ahrendt S."/>
            <person name="Nagy L.G."/>
            <person name="Grigoriev I.V."/>
            <person name="Martin F."/>
            <person name="Rosso M.N."/>
        </authorList>
    </citation>
    <scope>NUCLEOTIDE SEQUENCE</scope>
    <source>
        <strain evidence="1">CBS 384.51</strain>
    </source>
</reference>
<gene>
    <name evidence="1" type="ORF">BDY19DRAFT_237315</name>
</gene>
<organism evidence="1 2">
    <name type="scientific">Irpex rosettiformis</name>
    <dbReference type="NCBI Taxonomy" id="378272"/>
    <lineage>
        <taxon>Eukaryota</taxon>
        <taxon>Fungi</taxon>
        <taxon>Dikarya</taxon>
        <taxon>Basidiomycota</taxon>
        <taxon>Agaricomycotina</taxon>
        <taxon>Agaricomycetes</taxon>
        <taxon>Polyporales</taxon>
        <taxon>Irpicaceae</taxon>
        <taxon>Irpex</taxon>
    </lineage>
</organism>
<protein>
    <submittedName>
        <fullName evidence="1">Uncharacterized protein</fullName>
    </submittedName>
</protein>
<proteinExistence type="predicted"/>
<evidence type="ECO:0000313" key="1">
    <source>
        <dbReference type="EMBL" id="KAI0087563.1"/>
    </source>
</evidence>
<dbReference type="EMBL" id="MU274917">
    <property type="protein sequence ID" value="KAI0087563.1"/>
    <property type="molecule type" value="Genomic_DNA"/>
</dbReference>
<accession>A0ACB8U005</accession>
<dbReference type="Proteomes" id="UP001055072">
    <property type="component" value="Unassembled WGS sequence"/>
</dbReference>
<sequence>MLFEAVEIIFCHNLVTGKEKYSRMEGHGAAKSSATTATMTGAVAESTPLQIPTQNRLDILSQSSPLPEFITVTMVSTLNQVQLVPIAFTDTMTVSVLETRTVLDTVTTTSISTLYLAYGVLPTSRPPLAHSPSSASGSVGMQSAAPAPTAGGLWQQQQTLAQNSARATIIGLSIWSALASILLLLVLSVFFVRRRRWMAPLHHSPIAPTDPALNPFDDIHRSSHEPEKEPAIQPETNQSIASPSRFSDASNIAVLPSIPSRARSMISTRYTPEQSTFPADHTVSLLLPIRQYDSLAGANKCRPVPSNPPSLSDQPLSSYFSRLRQLRLTGTRVSPPQGNTSNFVLTPGEQRRGSVDLEREGYPSSVVATVDSVNSSRLARSDTSTSRPTLSPNSLLSTDRFYLDRV</sequence>
<keyword evidence="2" id="KW-1185">Reference proteome</keyword>